<feature type="region of interest" description="Disordered" evidence="4">
    <location>
        <begin position="1466"/>
        <end position="1499"/>
    </location>
</feature>
<dbReference type="RefSeq" id="XP_005105917.2">
    <property type="nucleotide sequence ID" value="XM_005105860.3"/>
</dbReference>
<sequence length="1645" mass="180642">MREMKKAVRFRDLGLIQEEDGQGEITLSVPQVPVSSLDPKVDTATATPAEGQGVKEADNKPVSCPFGDRIARERVQKEEKENKDSDTAEVESKGSEEEKKFPQNIIQIQAQEKEKSAKRRTTAGVNPNAGKERGTSFIITRNYLCSFTENSINLQPGGLYKKTIEVNRASPNQAATSGQILVLPPSVSADFSDSRQDVSDLPGQNPYPQEQYRASPDQLTSLQTQFSVNPQDPVKQQEPTVYRPDPVLSRTVNPHLAPSLQLYGSAAYNLKPTPQEYLSKQDVVSSSRVNQYLHRSPDSKCLNQVKDLSVPRPVPETVNISDISVIHQDSEGETSGLVDESEENQPSLQFLRENFAPPVPISKTALYHIGDTSTSLDKTTFQTTEAPPQITHSISTPSQSTSLPCLSTHQPPAVLLPRPPSSPSPYSSATHQQASPPDATKMSSHMHYVGANTQYPSATQRQGGRAGTMKISSSMNHVSGNPGNYITLSYPSATQRLASPSDATKMNSSMPYVSGNTMNYPSISSQYPSATQPQVSRPGATNMASNMSYVSGNPGNPSSIAMTYPSGNQVAASPPVATNMASNINYVSGIPENYTISMSYPSATQPQASRPDASNMASNMINVSGNSEIYTSVSPISMSYPSGIQPAASQTDAMNMAPTMSYVSGNPGNLTSISTAYQSGIQPAAGPSGPTIMASNSNYVGGSAEIYSTIFPTSRVQEKEELQRLNDRFSAYVARVRQLGQQANNVDTSAFLQSTKILEDEIANLKNMYETELENLRKEIEASAHERHSLHNQNNKQQKIVGELQDRLAIETEKSAKFMDEINLLQQKLTLLEGHLKEFQIAAQRPKENVDQLERTIENLTREVDQWKHRYEHEQVARQEADGRAQQFMKKMEFSEQVHNQQASDYQSRLDTASASIVSLEARVRELSVADVSVTEMLKQVRETAETELKKFQIESEEQYNRNLSALKAQIDNDADCLLRYQTEKSELMGNIGELQAKIRNLEGQVINLQHQKQTLEDAVSVERNRSADNIQGLERKLREVQDILVVKMREITNAREANIPLKAEIEALKVILEEEEKRLRVPLGIVSAQVIPTSAPPPVTPVLMTSASMTSAQKVPLVQRPPTPVQQSPAPVQPTVASVQPSPATVQQSLASVQQPLVSIQSLPPMQPPLPPLSAPAGSGLTYPLYPYIPSPPLDTLYIPEALQSNEESSYYDPYIQGFSLPMSGPRYHYETTPSINRLQMQSPPAISPRAIGPVRTYSAPANAGCSYGASESAGQIGQKAAGSTSKRNVKLIPACLGSGRDYFDDMFHDLQSSTLFSKPRPKSSPLERMPSTFHDYTVSTSSAIGDLKILEINQDGKFVRLVNDGPTEFEFGGYMIKQNVGGHPVAVYRFPPRTKFPPDSTITVWAAMNDPQLHNPPTDFYWKDQEKWGTGPECTSILCRANGQAVAWTTAAHRFTKDAFTESSKNYTEEGNQRYTGDDESLTEFNMDVNGPRPDPVYLKREKQQRLSLGATKHPHGNSPCVGVHPQTGQQRPLRFGNDNSSVNRQSRTQTTRPDPIPGQPYAGAPAQRVGSAPLRKMGCNQPPIIRGNGTLANKSMEPGETCEGPSAFMKPHTRFDAGVDQVRSQHHHDFLPPMPRPPQASW</sequence>
<dbReference type="Proteomes" id="UP000694888">
    <property type="component" value="Unplaced"/>
</dbReference>
<dbReference type="PANTHER" id="PTHR47012">
    <property type="entry name" value="LAMIN TAIL DOMAIN-CONTAINING PROTEIN 1"/>
    <property type="match status" value="1"/>
</dbReference>
<feature type="region of interest" description="Disordered" evidence="4">
    <location>
        <begin position="34"/>
        <end position="103"/>
    </location>
</feature>
<feature type="compositionally biased region" description="Polar residues" evidence="4">
    <location>
        <begin position="1540"/>
        <end position="1555"/>
    </location>
</feature>
<feature type="coiled-coil region" evidence="3">
    <location>
        <begin position="935"/>
        <end position="1051"/>
    </location>
</feature>
<feature type="domain" description="LTD" evidence="5">
    <location>
        <begin position="1337"/>
        <end position="1455"/>
    </location>
</feature>
<reference evidence="7" key="1">
    <citation type="submission" date="2025-08" db="UniProtKB">
        <authorList>
            <consortium name="RefSeq"/>
        </authorList>
    </citation>
    <scope>IDENTIFICATION</scope>
</reference>
<keyword evidence="2 3" id="KW-0175">Coiled coil</keyword>
<dbReference type="Pfam" id="PF00038">
    <property type="entry name" value="Filament"/>
    <property type="match status" value="1"/>
</dbReference>
<evidence type="ECO:0000313" key="6">
    <source>
        <dbReference type="Proteomes" id="UP000694888"/>
    </source>
</evidence>
<dbReference type="InterPro" id="IPR001322">
    <property type="entry name" value="Lamin_tail_dom"/>
</dbReference>
<name>A0ABM0K0J6_APLCA</name>
<feature type="region of interest" description="Disordered" evidence="4">
    <location>
        <begin position="191"/>
        <end position="213"/>
    </location>
</feature>
<feature type="region of interest" description="Disordered" evidence="4">
    <location>
        <begin position="1512"/>
        <end position="1645"/>
    </location>
</feature>
<feature type="compositionally biased region" description="Basic and acidic residues" evidence="4">
    <location>
        <begin position="69"/>
        <end position="101"/>
    </location>
</feature>
<feature type="compositionally biased region" description="Polar residues" evidence="4">
    <location>
        <begin position="386"/>
        <end position="410"/>
    </location>
</feature>
<dbReference type="InterPro" id="IPR036415">
    <property type="entry name" value="Lamin_tail_dom_sf"/>
</dbReference>
<keyword evidence="1" id="KW-0403">Intermediate filament</keyword>
<feature type="coiled-coil region" evidence="3">
    <location>
        <begin position="843"/>
        <end position="877"/>
    </location>
</feature>
<dbReference type="GeneID" id="101852566"/>
<evidence type="ECO:0000313" key="7">
    <source>
        <dbReference type="RefSeq" id="XP_005105917.2"/>
    </source>
</evidence>
<feature type="compositionally biased region" description="Pro residues" evidence="4">
    <location>
        <begin position="1635"/>
        <end position="1645"/>
    </location>
</feature>
<dbReference type="InterPro" id="IPR042840">
    <property type="entry name" value="LMNTD1"/>
</dbReference>
<dbReference type="Pfam" id="PF00932">
    <property type="entry name" value="LTD"/>
    <property type="match status" value="1"/>
</dbReference>
<organism evidence="6 7">
    <name type="scientific">Aplysia californica</name>
    <name type="common">California sea hare</name>
    <dbReference type="NCBI Taxonomy" id="6500"/>
    <lineage>
        <taxon>Eukaryota</taxon>
        <taxon>Metazoa</taxon>
        <taxon>Spiralia</taxon>
        <taxon>Lophotrochozoa</taxon>
        <taxon>Mollusca</taxon>
        <taxon>Gastropoda</taxon>
        <taxon>Heterobranchia</taxon>
        <taxon>Euthyneura</taxon>
        <taxon>Tectipleura</taxon>
        <taxon>Aplysiida</taxon>
        <taxon>Aplysioidea</taxon>
        <taxon>Aplysiidae</taxon>
        <taxon>Aplysia</taxon>
    </lineage>
</organism>
<feature type="region of interest" description="Disordered" evidence="4">
    <location>
        <begin position="386"/>
        <end position="443"/>
    </location>
</feature>
<evidence type="ECO:0000256" key="2">
    <source>
        <dbReference type="ARBA" id="ARBA00023054"/>
    </source>
</evidence>
<dbReference type="PANTHER" id="PTHR47012:SF3">
    <property type="entry name" value="LAMIN TAIL DOMAIN CONTAINING 1"/>
    <property type="match status" value="1"/>
</dbReference>
<evidence type="ECO:0000256" key="4">
    <source>
        <dbReference type="SAM" id="MobiDB-lite"/>
    </source>
</evidence>
<proteinExistence type="predicted"/>
<evidence type="ECO:0000256" key="3">
    <source>
        <dbReference type="SAM" id="Coils"/>
    </source>
</evidence>
<protein>
    <submittedName>
        <fullName evidence="7">Uncharacterized protein LOC101852566</fullName>
    </submittedName>
</protein>
<gene>
    <name evidence="7" type="primary">LOC101852566</name>
</gene>
<dbReference type="PROSITE" id="PS51841">
    <property type="entry name" value="LTD"/>
    <property type="match status" value="1"/>
</dbReference>
<feature type="coiled-coil region" evidence="3">
    <location>
        <begin position="755"/>
        <end position="793"/>
    </location>
</feature>
<keyword evidence="6" id="KW-1185">Reference proteome</keyword>
<accession>A0ABM0K0J6</accession>
<dbReference type="Gene3D" id="2.60.40.1260">
    <property type="entry name" value="Lamin Tail domain"/>
    <property type="match status" value="1"/>
</dbReference>
<evidence type="ECO:0000259" key="5">
    <source>
        <dbReference type="PROSITE" id="PS51841"/>
    </source>
</evidence>
<evidence type="ECO:0000256" key="1">
    <source>
        <dbReference type="ARBA" id="ARBA00022754"/>
    </source>
</evidence>
<dbReference type="InterPro" id="IPR039008">
    <property type="entry name" value="IF_rod_dom"/>
</dbReference>
<dbReference type="SUPFAM" id="SSF74853">
    <property type="entry name" value="Lamin A/C globular tail domain"/>
    <property type="match status" value="1"/>
</dbReference>